<keyword evidence="10" id="KW-1185">Reference proteome</keyword>
<feature type="DNA-binding region" description="Fork-head" evidence="7">
    <location>
        <begin position="13"/>
        <end position="107"/>
    </location>
</feature>
<accession>A0A8S3WSZ4</accession>
<feature type="domain" description="Fork-head" evidence="8">
    <location>
        <begin position="13"/>
        <end position="107"/>
    </location>
</feature>
<dbReference type="Pfam" id="PF00250">
    <property type="entry name" value="Forkhead"/>
    <property type="match status" value="1"/>
</dbReference>
<dbReference type="Proteomes" id="UP000691718">
    <property type="component" value="Unassembled WGS sequence"/>
</dbReference>
<dbReference type="GO" id="GO:0000981">
    <property type="term" value="F:DNA-binding transcription factor activity, RNA polymerase II-specific"/>
    <property type="evidence" value="ECO:0007669"/>
    <property type="project" value="TreeGrafter"/>
</dbReference>
<dbReference type="GO" id="GO:0009653">
    <property type="term" value="P:anatomical structure morphogenesis"/>
    <property type="evidence" value="ECO:0007669"/>
    <property type="project" value="TreeGrafter"/>
</dbReference>
<dbReference type="InterPro" id="IPR030456">
    <property type="entry name" value="TF_fork_head_CS_2"/>
</dbReference>
<keyword evidence="4" id="KW-0804">Transcription</keyword>
<dbReference type="PROSITE" id="PS50039">
    <property type="entry name" value="FORK_HEAD_3"/>
    <property type="match status" value="1"/>
</dbReference>
<evidence type="ECO:0000256" key="7">
    <source>
        <dbReference type="PROSITE-ProRule" id="PRU00089"/>
    </source>
</evidence>
<dbReference type="PANTHER" id="PTHR11829">
    <property type="entry name" value="FORKHEAD BOX PROTEIN"/>
    <property type="match status" value="1"/>
</dbReference>
<evidence type="ECO:0000256" key="1">
    <source>
        <dbReference type="ARBA" id="ARBA00004123"/>
    </source>
</evidence>
<evidence type="ECO:0000259" key="8">
    <source>
        <dbReference type="PROSITE" id="PS50039"/>
    </source>
</evidence>
<dbReference type="InterPro" id="IPR001766">
    <property type="entry name" value="Fork_head_dom"/>
</dbReference>
<dbReference type="AlphaFoldDB" id="A0A8S3WSZ4"/>
<comment type="subcellular location">
    <subcellularLocation>
        <location evidence="1 7">Nucleus</location>
    </subcellularLocation>
</comment>
<dbReference type="InterPro" id="IPR050211">
    <property type="entry name" value="FOX_domain-containing"/>
</dbReference>
<reference evidence="9" key="1">
    <citation type="submission" date="2021-04" db="EMBL/GenBank/DDBJ databases">
        <authorList>
            <person name="Tunstrom K."/>
        </authorList>
    </citation>
    <scope>NUCLEOTIDE SEQUENCE</scope>
</reference>
<keyword evidence="3 7" id="KW-0238">DNA-binding</keyword>
<dbReference type="PROSITE" id="PS00657">
    <property type="entry name" value="FORK_HEAD_1"/>
    <property type="match status" value="1"/>
</dbReference>
<name>A0A8S3WSZ4_PARAO</name>
<dbReference type="PANTHER" id="PTHR11829:SF377">
    <property type="entry name" value="FORK HEAD DOMAIN-CONTAINING PROTEIN FD4-RELATED"/>
    <property type="match status" value="1"/>
</dbReference>
<evidence type="ECO:0000256" key="2">
    <source>
        <dbReference type="ARBA" id="ARBA00023015"/>
    </source>
</evidence>
<dbReference type="SMART" id="SM00339">
    <property type="entry name" value="FH"/>
    <property type="match status" value="1"/>
</dbReference>
<dbReference type="GO" id="GO:0000978">
    <property type="term" value="F:RNA polymerase II cis-regulatory region sequence-specific DNA binding"/>
    <property type="evidence" value="ECO:0007669"/>
    <property type="project" value="TreeGrafter"/>
</dbReference>
<evidence type="ECO:0000256" key="4">
    <source>
        <dbReference type="ARBA" id="ARBA00023163"/>
    </source>
</evidence>
<evidence type="ECO:0000313" key="9">
    <source>
        <dbReference type="EMBL" id="CAG4977880.1"/>
    </source>
</evidence>
<comment type="function">
    <text evidence="6">Involved in development during embryogenesis.</text>
</comment>
<dbReference type="GO" id="GO:0005634">
    <property type="term" value="C:nucleus"/>
    <property type="evidence" value="ECO:0007669"/>
    <property type="project" value="UniProtKB-SubCell"/>
</dbReference>
<keyword evidence="2" id="KW-0805">Transcription regulation</keyword>
<dbReference type="OrthoDB" id="5954824at2759"/>
<keyword evidence="5 7" id="KW-0539">Nucleus</keyword>
<proteinExistence type="predicted"/>
<evidence type="ECO:0000256" key="6">
    <source>
        <dbReference type="ARBA" id="ARBA00060234"/>
    </source>
</evidence>
<evidence type="ECO:0000256" key="5">
    <source>
        <dbReference type="ARBA" id="ARBA00023242"/>
    </source>
</evidence>
<evidence type="ECO:0000256" key="3">
    <source>
        <dbReference type="ARBA" id="ARBA00023125"/>
    </source>
</evidence>
<protein>
    <submittedName>
        <fullName evidence="9">(apollo) hypothetical protein</fullName>
    </submittedName>
</protein>
<dbReference type="PROSITE" id="PS00658">
    <property type="entry name" value="FORK_HEAD_2"/>
    <property type="match status" value="1"/>
</dbReference>
<organism evidence="9 10">
    <name type="scientific">Parnassius apollo</name>
    <name type="common">Apollo butterfly</name>
    <name type="synonym">Papilio apollo</name>
    <dbReference type="NCBI Taxonomy" id="110799"/>
    <lineage>
        <taxon>Eukaryota</taxon>
        <taxon>Metazoa</taxon>
        <taxon>Ecdysozoa</taxon>
        <taxon>Arthropoda</taxon>
        <taxon>Hexapoda</taxon>
        <taxon>Insecta</taxon>
        <taxon>Pterygota</taxon>
        <taxon>Neoptera</taxon>
        <taxon>Endopterygota</taxon>
        <taxon>Lepidoptera</taxon>
        <taxon>Glossata</taxon>
        <taxon>Ditrysia</taxon>
        <taxon>Papilionoidea</taxon>
        <taxon>Papilionidae</taxon>
        <taxon>Parnassiinae</taxon>
        <taxon>Parnassini</taxon>
        <taxon>Parnassius</taxon>
        <taxon>Parnassius</taxon>
    </lineage>
</organism>
<gene>
    <name evidence="9" type="ORF">PAPOLLO_LOCUS9503</name>
</gene>
<dbReference type="EMBL" id="CAJQZP010000693">
    <property type="protein sequence ID" value="CAG4977880.1"/>
    <property type="molecule type" value="Genomic_DNA"/>
</dbReference>
<comment type="caution">
    <text evidence="9">The sequence shown here is derived from an EMBL/GenBank/DDBJ whole genome shotgun (WGS) entry which is preliminary data.</text>
</comment>
<dbReference type="GO" id="GO:0030154">
    <property type="term" value="P:cell differentiation"/>
    <property type="evidence" value="ECO:0007669"/>
    <property type="project" value="TreeGrafter"/>
</dbReference>
<dbReference type="FunFam" id="1.10.10.10:FF:000082">
    <property type="entry name" value="forkhead box protein B2"/>
    <property type="match status" value="1"/>
</dbReference>
<sequence>MPRPSRDSYGEQKPPYSYISLTAMAIWSSPERMLPLSEIYRFLTDRFPYYRRNTQRWQNSLRHNLSFNDCFVKVPRRPDRPGKGAYWTLHPQAFDMFDNGSLLRRKKRFKLHKGEKDTLNAELAALASFNRLFLASQSHVRVPPLQIFQGSNLNAYMLTKVKPKKSFTIDSLLSSDLEVAKSCENPVSVCDVNNPVDPYPELSPISASIWPSPICYQVPLFAPFQFRLPFNPSILSLCSHQSLELR</sequence>
<dbReference type="InterPro" id="IPR018122">
    <property type="entry name" value="TF_fork_head_CS_1"/>
</dbReference>
<evidence type="ECO:0000313" key="10">
    <source>
        <dbReference type="Proteomes" id="UP000691718"/>
    </source>
</evidence>